<keyword evidence="12" id="KW-1133">Transmembrane helix</keyword>
<evidence type="ECO:0000256" key="4">
    <source>
        <dbReference type="ARBA" id="ARBA00022475"/>
    </source>
</evidence>
<dbReference type="CDD" id="cd00082">
    <property type="entry name" value="HisKA"/>
    <property type="match status" value="1"/>
</dbReference>
<evidence type="ECO:0000256" key="2">
    <source>
        <dbReference type="ARBA" id="ARBA00004651"/>
    </source>
</evidence>
<gene>
    <name evidence="15" type="ORF">KQJ23_01350</name>
</gene>
<comment type="catalytic activity">
    <reaction evidence="1">
        <text>ATP + protein L-histidine = ADP + protein N-phospho-L-histidine.</text>
        <dbReference type="EC" id="2.7.13.3"/>
    </reaction>
</comment>
<dbReference type="PANTHER" id="PTHR45528">
    <property type="entry name" value="SENSOR HISTIDINE KINASE CPXA"/>
    <property type="match status" value="1"/>
</dbReference>
<evidence type="ECO:0000259" key="14">
    <source>
        <dbReference type="PROSITE" id="PS50885"/>
    </source>
</evidence>
<keyword evidence="11 12" id="KW-0472">Membrane</keyword>
<feature type="domain" description="HAMP" evidence="14">
    <location>
        <begin position="149"/>
        <end position="201"/>
    </location>
</feature>
<dbReference type="InterPro" id="IPR003660">
    <property type="entry name" value="HAMP_dom"/>
</dbReference>
<dbReference type="InterPro" id="IPR003594">
    <property type="entry name" value="HATPase_dom"/>
</dbReference>
<keyword evidence="12" id="KW-0812">Transmembrane</keyword>
<evidence type="ECO:0000256" key="1">
    <source>
        <dbReference type="ARBA" id="ARBA00000085"/>
    </source>
</evidence>
<evidence type="ECO:0000256" key="8">
    <source>
        <dbReference type="ARBA" id="ARBA00022777"/>
    </source>
</evidence>
<keyword evidence="7" id="KW-0547">Nucleotide-binding</keyword>
<feature type="transmembrane region" description="Helical" evidence="12">
    <location>
        <begin position="125"/>
        <end position="148"/>
    </location>
</feature>
<keyword evidence="16" id="KW-1185">Reference proteome</keyword>
<accession>A0ABS6FJW0</accession>
<dbReference type="CDD" id="cd06225">
    <property type="entry name" value="HAMP"/>
    <property type="match status" value="1"/>
</dbReference>
<proteinExistence type="predicted"/>
<keyword evidence="5" id="KW-0597">Phosphoprotein</keyword>
<feature type="domain" description="Histidine kinase" evidence="13">
    <location>
        <begin position="216"/>
        <end position="420"/>
    </location>
</feature>
<sequence length="420" mass="46989">MSWKSLIALLLIILLGGAVAIGVQLTFPIHTEVDTVALNEIVHTVRQKWPSFNEIEDQVGTVPFAVLDPAGNLLYETRPGQYEGLESAFRQRMPIVDLVIDGEPAGQIIMYSDVQDSLQQIRHRLVWTTLIFSLSLAVFGGIFMLILYRTLVRPFSKLQVFARNIALGRLDSPLQMERSNWFGAFTESFDIMREELAAAKKSEYEANRSKKELVATLSHDIKTPIASIKAISELLLLQLKEEKSLRQVNTIHAKAEQINLLITDMFHATMEELQELKVTPKEIYSTVLNEMIAGANIDDRIAADPVPECIIQADPVRLQQVLDNLISNSLKYAGTSIHITSMLTPTHLMVQIDDYGPGVAEEELPLILNKFYRGSNASGKSGAGLGLYISHYFMQQMQGELECLNRTDGFTVMLLIKLDS</sequence>
<evidence type="ECO:0000256" key="6">
    <source>
        <dbReference type="ARBA" id="ARBA00022679"/>
    </source>
</evidence>
<dbReference type="Pfam" id="PF02518">
    <property type="entry name" value="HATPase_c"/>
    <property type="match status" value="1"/>
</dbReference>
<evidence type="ECO:0000313" key="15">
    <source>
        <dbReference type="EMBL" id="MBU5670467.1"/>
    </source>
</evidence>
<evidence type="ECO:0000256" key="7">
    <source>
        <dbReference type="ARBA" id="ARBA00022741"/>
    </source>
</evidence>
<evidence type="ECO:0000313" key="16">
    <source>
        <dbReference type="Proteomes" id="UP000743001"/>
    </source>
</evidence>
<reference evidence="15 16" key="1">
    <citation type="submission" date="2021-06" db="EMBL/GenBank/DDBJ databases">
        <authorList>
            <person name="Sun Q."/>
            <person name="Li D."/>
        </authorList>
    </citation>
    <scope>NUCLEOTIDE SEQUENCE [LARGE SCALE GENOMIC DNA]</scope>
    <source>
        <strain evidence="15 16">MSJ-6</strain>
    </source>
</reference>
<dbReference type="InterPro" id="IPR003661">
    <property type="entry name" value="HisK_dim/P_dom"/>
</dbReference>
<dbReference type="PROSITE" id="PS50109">
    <property type="entry name" value="HIS_KIN"/>
    <property type="match status" value="1"/>
</dbReference>
<comment type="subcellular location">
    <subcellularLocation>
        <location evidence="2">Cell membrane</location>
        <topology evidence="2">Multi-pass membrane protein</topology>
    </subcellularLocation>
</comment>
<dbReference type="Proteomes" id="UP000743001">
    <property type="component" value="Unassembled WGS sequence"/>
</dbReference>
<name>A0ABS6FJW0_9BACL</name>
<evidence type="ECO:0000256" key="10">
    <source>
        <dbReference type="ARBA" id="ARBA00023012"/>
    </source>
</evidence>
<dbReference type="SMART" id="SM00388">
    <property type="entry name" value="HisKA"/>
    <property type="match status" value="1"/>
</dbReference>
<evidence type="ECO:0000256" key="3">
    <source>
        <dbReference type="ARBA" id="ARBA00012438"/>
    </source>
</evidence>
<keyword evidence="9" id="KW-0067">ATP-binding</keyword>
<keyword evidence="4" id="KW-1003">Cell membrane</keyword>
<evidence type="ECO:0000256" key="5">
    <source>
        <dbReference type="ARBA" id="ARBA00022553"/>
    </source>
</evidence>
<keyword evidence="8 15" id="KW-0418">Kinase</keyword>
<dbReference type="SMART" id="SM00387">
    <property type="entry name" value="HATPase_c"/>
    <property type="match status" value="1"/>
</dbReference>
<keyword evidence="6" id="KW-0808">Transferase</keyword>
<dbReference type="PANTHER" id="PTHR45528:SF1">
    <property type="entry name" value="SENSOR HISTIDINE KINASE CPXA"/>
    <property type="match status" value="1"/>
</dbReference>
<dbReference type="EC" id="2.7.13.3" evidence="3"/>
<evidence type="ECO:0000259" key="13">
    <source>
        <dbReference type="PROSITE" id="PS50109"/>
    </source>
</evidence>
<dbReference type="CDD" id="cd00075">
    <property type="entry name" value="HATPase"/>
    <property type="match status" value="1"/>
</dbReference>
<comment type="caution">
    <text evidence="15">The sequence shown here is derived from an EMBL/GenBank/DDBJ whole genome shotgun (WGS) entry which is preliminary data.</text>
</comment>
<dbReference type="PROSITE" id="PS50885">
    <property type="entry name" value="HAMP"/>
    <property type="match status" value="1"/>
</dbReference>
<dbReference type="Pfam" id="PF00512">
    <property type="entry name" value="HisKA"/>
    <property type="match status" value="1"/>
</dbReference>
<evidence type="ECO:0000256" key="9">
    <source>
        <dbReference type="ARBA" id="ARBA00022840"/>
    </source>
</evidence>
<dbReference type="InterPro" id="IPR005467">
    <property type="entry name" value="His_kinase_dom"/>
</dbReference>
<dbReference type="RefSeq" id="WP_216476831.1">
    <property type="nucleotide sequence ID" value="NZ_JAHLQJ010000001.1"/>
</dbReference>
<dbReference type="GO" id="GO:0016301">
    <property type="term" value="F:kinase activity"/>
    <property type="evidence" value="ECO:0007669"/>
    <property type="project" value="UniProtKB-KW"/>
</dbReference>
<organism evidence="15 16">
    <name type="scientific">Paenibacillus brevis</name>
    <dbReference type="NCBI Taxonomy" id="2841508"/>
    <lineage>
        <taxon>Bacteria</taxon>
        <taxon>Bacillati</taxon>
        <taxon>Bacillota</taxon>
        <taxon>Bacilli</taxon>
        <taxon>Bacillales</taxon>
        <taxon>Paenibacillaceae</taxon>
        <taxon>Paenibacillus</taxon>
    </lineage>
</organism>
<evidence type="ECO:0000256" key="12">
    <source>
        <dbReference type="SAM" id="Phobius"/>
    </source>
</evidence>
<keyword evidence="10" id="KW-0902">Two-component regulatory system</keyword>
<evidence type="ECO:0000256" key="11">
    <source>
        <dbReference type="ARBA" id="ARBA00023136"/>
    </source>
</evidence>
<dbReference type="InterPro" id="IPR050398">
    <property type="entry name" value="HssS/ArlS-like"/>
</dbReference>
<dbReference type="EMBL" id="JAHLQJ010000001">
    <property type="protein sequence ID" value="MBU5670467.1"/>
    <property type="molecule type" value="Genomic_DNA"/>
</dbReference>
<protein>
    <recommendedName>
        <fullName evidence="3">histidine kinase</fullName>
        <ecNumber evidence="3">2.7.13.3</ecNumber>
    </recommendedName>
</protein>